<evidence type="ECO:0000256" key="5">
    <source>
        <dbReference type="SAM" id="SignalP"/>
    </source>
</evidence>
<keyword evidence="8" id="KW-1185">Reference proteome</keyword>
<dbReference type="Proteomes" id="UP000614287">
    <property type="component" value="Unassembled WGS sequence"/>
</dbReference>
<dbReference type="GO" id="GO:0004252">
    <property type="term" value="F:serine-type endopeptidase activity"/>
    <property type="evidence" value="ECO:0007669"/>
    <property type="project" value="InterPro"/>
</dbReference>
<dbReference type="Pfam" id="PF13365">
    <property type="entry name" value="Trypsin_2"/>
    <property type="match status" value="1"/>
</dbReference>
<dbReference type="SUPFAM" id="SSF50156">
    <property type="entry name" value="PDZ domain-like"/>
    <property type="match status" value="2"/>
</dbReference>
<feature type="domain" description="PDZ" evidence="6">
    <location>
        <begin position="231"/>
        <end position="334"/>
    </location>
</feature>
<dbReference type="InterPro" id="IPR001478">
    <property type="entry name" value="PDZ"/>
</dbReference>
<dbReference type="SUPFAM" id="SSF50494">
    <property type="entry name" value="Trypsin-like serine proteases"/>
    <property type="match status" value="1"/>
</dbReference>
<keyword evidence="3" id="KW-0378">Hydrolase</keyword>
<dbReference type="Pfam" id="PF00595">
    <property type="entry name" value="PDZ"/>
    <property type="match status" value="1"/>
</dbReference>
<dbReference type="PROSITE" id="PS50106">
    <property type="entry name" value="PDZ"/>
    <property type="match status" value="2"/>
</dbReference>
<dbReference type="Gene3D" id="2.40.10.120">
    <property type="match status" value="1"/>
</dbReference>
<dbReference type="InterPro" id="IPR036034">
    <property type="entry name" value="PDZ_sf"/>
</dbReference>
<evidence type="ECO:0000313" key="8">
    <source>
        <dbReference type="Proteomes" id="UP000614287"/>
    </source>
</evidence>
<name>A0A8J3CLQ7_9BURK</name>
<protein>
    <submittedName>
        <fullName evidence="7">Peptidase</fullName>
    </submittedName>
</protein>
<evidence type="ECO:0000256" key="2">
    <source>
        <dbReference type="ARBA" id="ARBA00022670"/>
    </source>
</evidence>
<evidence type="ECO:0000313" key="7">
    <source>
        <dbReference type="EMBL" id="GHA74845.1"/>
    </source>
</evidence>
<feature type="domain" description="PDZ" evidence="6">
    <location>
        <begin position="340"/>
        <end position="437"/>
    </location>
</feature>
<feature type="signal peptide" evidence="5">
    <location>
        <begin position="1"/>
        <end position="23"/>
    </location>
</feature>
<dbReference type="GO" id="GO:0006508">
    <property type="term" value="P:proteolysis"/>
    <property type="evidence" value="ECO:0007669"/>
    <property type="project" value="UniProtKB-KW"/>
</dbReference>
<evidence type="ECO:0000259" key="6">
    <source>
        <dbReference type="PROSITE" id="PS50106"/>
    </source>
</evidence>
<keyword evidence="2" id="KW-0645">Protease</keyword>
<dbReference type="InterPro" id="IPR009003">
    <property type="entry name" value="Peptidase_S1_PA"/>
</dbReference>
<proteinExistence type="inferred from homology"/>
<feature type="chain" id="PRO_5035265453" evidence="5">
    <location>
        <begin position="24"/>
        <end position="448"/>
    </location>
</feature>
<gene>
    <name evidence="7" type="ORF">GCM10009007_14910</name>
</gene>
<evidence type="ECO:0000256" key="1">
    <source>
        <dbReference type="ARBA" id="ARBA00010541"/>
    </source>
</evidence>
<dbReference type="PRINTS" id="PR00834">
    <property type="entry name" value="PROTEASES2C"/>
</dbReference>
<dbReference type="InterPro" id="IPR001940">
    <property type="entry name" value="Peptidase_S1C"/>
</dbReference>
<dbReference type="Gene3D" id="2.30.42.10">
    <property type="match status" value="1"/>
</dbReference>
<evidence type="ECO:0000256" key="4">
    <source>
        <dbReference type="ARBA" id="ARBA00022825"/>
    </source>
</evidence>
<organism evidence="7 8">
    <name type="scientific">Formosimonas limnophila</name>
    <dbReference type="NCBI Taxonomy" id="1384487"/>
    <lineage>
        <taxon>Bacteria</taxon>
        <taxon>Pseudomonadati</taxon>
        <taxon>Pseudomonadota</taxon>
        <taxon>Betaproteobacteria</taxon>
        <taxon>Burkholderiales</taxon>
        <taxon>Burkholderiaceae</taxon>
        <taxon>Formosimonas</taxon>
    </lineage>
</organism>
<evidence type="ECO:0000256" key="3">
    <source>
        <dbReference type="ARBA" id="ARBA00022801"/>
    </source>
</evidence>
<dbReference type="EMBL" id="BMZG01000007">
    <property type="protein sequence ID" value="GHA74845.1"/>
    <property type="molecule type" value="Genomic_DNA"/>
</dbReference>
<reference evidence="7" key="2">
    <citation type="submission" date="2020-09" db="EMBL/GenBank/DDBJ databases">
        <authorList>
            <person name="Sun Q."/>
            <person name="Kim S."/>
        </authorList>
    </citation>
    <scope>NUCLEOTIDE SEQUENCE</scope>
    <source>
        <strain evidence="7">KCTC 32501</strain>
    </source>
</reference>
<dbReference type="AlphaFoldDB" id="A0A8J3CLQ7"/>
<accession>A0A8J3CLQ7</accession>
<dbReference type="PANTHER" id="PTHR22939">
    <property type="entry name" value="SERINE PROTEASE FAMILY S1C HTRA-RELATED"/>
    <property type="match status" value="1"/>
</dbReference>
<dbReference type="Gene3D" id="2.30.42.60">
    <property type="match status" value="1"/>
</dbReference>
<comment type="caution">
    <text evidence="7">The sequence shown here is derived from an EMBL/GenBank/DDBJ whole genome shotgun (WGS) entry which is preliminary data.</text>
</comment>
<dbReference type="SMART" id="SM00228">
    <property type="entry name" value="PDZ"/>
    <property type="match status" value="2"/>
</dbReference>
<dbReference type="Pfam" id="PF13180">
    <property type="entry name" value="PDZ_2"/>
    <property type="match status" value="1"/>
</dbReference>
<comment type="similarity">
    <text evidence="1">Belongs to the peptidase S1C family.</text>
</comment>
<dbReference type="PANTHER" id="PTHR22939:SF129">
    <property type="entry name" value="SERINE PROTEASE HTRA2, MITOCHONDRIAL"/>
    <property type="match status" value="1"/>
</dbReference>
<keyword evidence="4" id="KW-0720">Serine protease</keyword>
<sequence>MRLIGVRVFLSVCLMLSLPVVSAAPDIAQIVRTSAPSVVTVQAVQWVKVKVPEEYKNITSDPVYQVFTRVFGDGDEPPVKADAAPVVKKKTQGSGFIIAPNGVVLTNYHIVVGAHEIYVQLSDKRRLKATLLRSDSKRDMAVLKVAAGSLPALPMADNVAEGEFVLAVGANQKGVSAGVVRADLALTKSLGLLTDVDIDKSNTGGPLLNTQGEVLALNSNLLKSQQGLTRHVMVSKLVSSKDLAQKLPQTWQQLGFQAENVTEKTQTELGLPNATGAWVRNIDAGSPAARAGLLKGDVIVALESQRVIDVSDLSALRDFLSQGDEVEVTVWRGGDRRELRMSIPKATNAFDEANFFAWQRLGLKVRGLTPAQKSQVSSDNGVQIAFVQGAAQAAGLQAGDVLLSLNQQDIRSVEGFNQAAKTFATGQSVFVYVVRGATRQFVGIEVRD</sequence>
<keyword evidence="5" id="KW-0732">Signal</keyword>
<reference evidence="7" key="1">
    <citation type="journal article" date="2014" name="Int. J. Syst. Evol. Microbiol.">
        <title>Complete genome sequence of Corynebacterium casei LMG S-19264T (=DSM 44701T), isolated from a smear-ripened cheese.</title>
        <authorList>
            <consortium name="US DOE Joint Genome Institute (JGI-PGF)"/>
            <person name="Walter F."/>
            <person name="Albersmeier A."/>
            <person name="Kalinowski J."/>
            <person name="Ruckert C."/>
        </authorList>
    </citation>
    <scope>NUCLEOTIDE SEQUENCE</scope>
    <source>
        <strain evidence="7">KCTC 32501</strain>
    </source>
</reference>